<dbReference type="NCBIfam" id="TIGR02858">
    <property type="entry name" value="spore_III_AA"/>
    <property type="match status" value="1"/>
</dbReference>
<dbReference type="SMART" id="SM00382">
    <property type="entry name" value="AAA"/>
    <property type="match status" value="1"/>
</dbReference>
<evidence type="ECO:0000259" key="4">
    <source>
        <dbReference type="SMART" id="SM00382"/>
    </source>
</evidence>
<dbReference type="PANTHER" id="PTHR20953">
    <property type="entry name" value="KINASE-RELATED"/>
    <property type="match status" value="1"/>
</dbReference>
<keyword evidence="1" id="KW-0547">Nucleotide-binding</keyword>
<evidence type="ECO:0000313" key="5">
    <source>
        <dbReference type="EMBL" id="WRP18319.1"/>
    </source>
</evidence>
<protein>
    <submittedName>
        <fullName evidence="5">Stage III sporulation protein AA</fullName>
    </submittedName>
</protein>
<dbReference type="PANTHER" id="PTHR20953:SF3">
    <property type="entry name" value="P-LOOP CONTAINING NUCLEOSIDE TRIPHOSPHATE HYDROLASES SUPERFAMILY PROTEIN"/>
    <property type="match status" value="1"/>
</dbReference>
<dbReference type="EMBL" id="CP141615">
    <property type="protein sequence ID" value="WRP18319.1"/>
    <property type="molecule type" value="Genomic_DNA"/>
</dbReference>
<feature type="region of interest" description="Disordered" evidence="3">
    <location>
        <begin position="1"/>
        <end position="28"/>
    </location>
</feature>
<proteinExistence type="predicted"/>
<feature type="domain" description="AAA+ ATPase" evidence="4">
    <location>
        <begin position="189"/>
        <end position="338"/>
    </location>
</feature>
<evidence type="ECO:0000256" key="1">
    <source>
        <dbReference type="ARBA" id="ARBA00022741"/>
    </source>
</evidence>
<dbReference type="SUPFAM" id="SSF52540">
    <property type="entry name" value="P-loop containing nucleoside triphosphate hydrolases"/>
    <property type="match status" value="1"/>
</dbReference>
<evidence type="ECO:0000313" key="6">
    <source>
        <dbReference type="Proteomes" id="UP001332192"/>
    </source>
</evidence>
<keyword evidence="6" id="KW-1185">Reference proteome</keyword>
<dbReference type="InterPro" id="IPR045735">
    <property type="entry name" value="Spore_III_AA_AAA+_ATPase"/>
</dbReference>
<sequence length="358" mass="37102">MDRTDAAVVSSRAGPGGRAPQSRSVPRSGPLGGVAWRAAVLPLLPEPVRSAIESLPHDVAACVLEVRVRAGRPLMVVTAKGQYFAGPGGLLSARPDGALVASSHLVQSLVDRLASGSLYAVGEELRQGFLTLPGGHRVGLGGRVVVGSQRNVQALTDFSSVVLRMARAVEGAAEPLVPALLTSRGGRRTLASTLVVSPPGAGKTTLLRDLARVASSGLPAAGLEPAQVVIIDERSELAGCVDGVPQHDVGPRTDVLDRCPKAEGVVWALRSLGPDVLVTDEVGSDHDVEALERAAHAGCTILASAHAWNLAEARRRPGIAALLRHEVFERVVVLSRRRGPGTVEQVARTVPSAGEGEG</sequence>
<reference evidence="5 6" key="1">
    <citation type="journal article" date="2024" name="Front. Microbiol.">
        <title>Novel thermophilic genera Geochorda gen. nov. and Carboxydochorda gen. nov. from the deep terrestrial subsurface reveal the ecophysiological diversity in the class Limnochordia.</title>
        <authorList>
            <person name="Karnachuk O.V."/>
            <person name="Lukina A.P."/>
            <person name="Avakyan M.R."/>
            <person name="Kadnikov V.V."/>
            <person name="Begmatov S."/>
            <person name="Beletsky A.V."/>
            <person name="Vlasova K.G."/>
            <person name="Novikov A.A."/>
            <person name="Shcherbakova V.A."/>
            <person name="Mardanov A.V."/>
            <person name="Ravin N.V."/>
        </authorList>
    </citation>
    <scope>NUCLEOTIDE SEQUENCE [LARGE SCALE GENOMIC DNA]</scope>
    <source>
        <strain evidence="5 6">L945</strain>
    </source>
</reference>
<dbReference type="InterPro" id="IPR014217">
    <property type="entry name" value="Spore_III_AA"/>
</dbReference>
<evidence type="ECO:0000256" key="3">
    <source>
        <dbReference type="SAM" id="MobiDB-lite"/>
    </source>
</evidence>
<evidence type="ECO:0000256" key="2">
    <source>
        <dbReference type="ARBA" id="ARBA00022840"/>
    </source>
</evidence>
<name>A0ABZ1C054_9FIRM</name>
<dbReference type="Pfam" id="PF19568">
    <property type="entry name" value="Spore_III_AA"/>
    <property type="match status" value="1"/>
</dbReference>
<accession>A0ABZ1C054</accession>
<dbReference type="InterPro" id="IPR027417">
    <property type="entry name" value="P-loop_NTPase"/>
</dbReference>
<organism evidence="5 6">
    <name type="scientific">Carboxydichorda subterranea</name>
    <dbReference type="NCBI Taxonomy" id="3109565"/>
    <lineage>
        <taxon>Bacteria</taxon>
        <taxon>Bacillati</taxon>
        <taxon>Bacillota</taxon>
        <taxon>Limnochordia</taxon>
        <taxon>Limnochordales</taxon>
        <taxon>Geochordaceae</taxon>
        <taxon>Carboxydichorda</taxon>
    </lineage>
</organism>
<dbReference type="InterPro" id="IPR003593">
    <property type="entry name" value="AAA+_ATPase"/>
</dbReference>
<dbReference type="Gene3D" id="3.40.50.300">
    <property type="entry name" value="P-loop containing nucleotide triphosphate hydrolases"/>
    <property type="match status" value="1"/>
</dbReference>
<dbReference type="RefSeq" id="WP_324717590.1">
    <property type="nucleotide sequence ID" value="NZ_CP141615.1"/>
</dbReference>
<keyword evidence="2" id="KW-0067">ATP-binding</keyword>
<gene>
    <name evidence="5" type="primary">spoIIIAA</name>
    <name evidence="5" type="ORF">U7230_04745</name>
</gene>
<dbReference type="Proteomes" id="UP001332192">
    <property type="component" value="Chromosome"/>
</dbReference>